<dbReference type="SUPFAM" id="SSF55874">
    <property type="entry name" value="ATPase domain of HSP90 chaperone/DNA topoisomerase II/histidine kinase"/>
    <property type="match status" value="1"/>
</dbReference>
<evidence type="ECO:0000313" key="3">
    <source>
        <dbReference type="Proteomes" id="UP001497444"/>
    </source>
</evidence>
<gene>
    <name evidence="2" type="ORF">CSSPJE1EN1_LOCUS25065</name>
</gene>
<evidence type="ECO:0000256" key="1">
    <source>
        <dbReference type="SAM" id="MobiDB-lite"/>
    </source>
</evidence>
<proteinExistence type="predicted"/>
<keyword evidence="3" id="KW-1185">Reference proteome</keyword>
<dbReference type="EMBL" id="CAXAQS010000024">
    <property type="protein sequence ID" value="CAK9249687.1"/>
    <property type="molecule type" value="Genomic_DNA"/>
</dbReference>
<comment type="caution">
    <text evidence="2">The sequence shown here is derived from an EMBL/GenBank/DDBJ whole genome shotgun (WGS) entry which is preliminary data.</text>
</comment>
<sequence>MRIQEHANKLETNVEAETQDFGIGDPSVIIDILRNRLYEHKIRTTCQEYICNARDAMREVGKSNSFEITVPTRLNPVFKVRDFGLGITPERMANVFVKYGASTKRGTNNQTGGFGIGAKSAWSYTDSFTVVTFVDGVKRSYVAHIGVNNQGRLDLVSTDQTDEENGTEIQVAVKPYDIEEFRTSIFRAIYFWSDKPTLKGELNPPTLVRGEVVSDLLEVVDRELLPEYVRTWNSEDILAVIDGIPYVIGEKLSNKVKPLESLNLLCRKMAVLHFGNGVVEVAASRESIADSKHTLAALEKLGHKAVMEAQTHISDAFGKVKDTPDYLRTYVTMSKVFDVDNFAKYGDYSINSSRILNPNFKKIKMTIAHCMGKYGRGRVDKITKDELSEGRKEIEIDRLQDMFFVTTQENKLVRNKRLREYFKTRTHVVILEVLHTNIPKLDAKGQTVLDKDNKQVYEPVSYPKEFKKVVAELGAKDFTTITYVDPPKEARVKVQREDAAICLHGTRYGTRHVYTTLAKNTQKWIYVRLSEGQWPSKCDRETATELDEYTSKAEDMKVCGVAEKAAKTIEGDPNFISLEDWLKDFKPNKDTILAAKMTLAKNHDSVNTICGLVKDADDPALDEMVKEYTAFTKAKIRSIPSILANKIAELKEVREFKEADAAFGKLMKEEYPLAVELGNYSRNKKELVIAESDERFEEILNAIREANGDEARLAASIPAIVEIERRYSGEGIELRDGLLVANNEPLPVELEDRIIKFKAAKLPYDPLIKFWENLKKNPSFNSRKMLFKFLEHNGHPLTTDGCFIAYRGVTEDFKDVHTKTFDNKVGNVCEMPRSQVDENPNNTCSSGLHVACFDYAKGFGAKLIEVKVNPADVVAVPTDYNGTKMRVCRFEVVAEGTVIKETLLEDFGSDEEDTYCDECGTDRDYYGCACDEEAQEELEESLKAKVEVNGKGKAKQRRYATRGPRGQFVKANG</sequence>
<name>A0ABP0V819_9BRYO</name>
<accession>A0ABP0V819</accession>
<reference evidence="2" key="1">
    <citation type="submission" date="2024-02" db="EMBL/GenBank/DDBJ databases">
        <authorList>
            <consortium name="ELIXIR-Norway"/>
            <consortium name="Elixir Norway"/>
        </authorList>
    </citation>
    <scope>NUCLEOTIDE SEQUENCE</scope>
</reference>
<evidence type="ECO:0000313" key="2">
    <source>
        <dbReference type="EMBL" id="CAK9249687.1"/>
    </source>
</evidence>
<organism evidence="2 3">
    <name type="scientific">Sphagnum jensenii</name>
    <dbReference type="NCBI Taxonomy" id="128206"/>
    <lineage>
        <taxon>Eukaryota</taxon>
        <taxon>Viridiplantae</taxon>
        <taxon>Streptophyta</taxon>
        <taxon>Embryophyta</taxon>
        <taxon>Bryophyta</taxon>
        <taxon>Sphagnophytina</taxon>
        <taxon>Sphagnopsida</taxon>
        <taxon>Sphagnales</taxon>
        <taxon>Sphagnaceae</taxon>
        <taxon>Sphagnum</taxon>
    </lineage>
</organism>
<dbReference type="Gene3D" id="3.30.565.10">
    <property type="entry name" value="Histidine kinase-like ATPase, C-terminal domain"/>
    <property type="match status" value="1"/>
</dbReference>
<dbReference type="Proteomes" id="UP001497444">
    <property type="component" value="Unassembled WGS sequence"/>
</dbReference>
<protein>
    <submittedName>
        <fullName evidence="2">Uncharacterized protein</fullName>
    </submittedName>
</protein>
<dbReference type="InterPro" id="IPR036890">
    <property type="entry name" value="HATPase_C_sf"/>
</dbReference>
<feature type="region of interest" description="Disordered" evidence="1">
    <location>
        <begin position="952"/>
        <end position="973"/>
    </location>
</feature>